<dbReference type="EMBL" id="ML220121">
    <property type="protein sequence ID" value="TGZ81002.1"/>
    <property type="molecule type" value="Genomic_DNA"/>
</dbReference>
<accession>A0A4S2MWG2</accession>
<organism evidence="5 6">
    <name type="scientific">Ascodesmis nigricans</name>
    <dbReference type="NCBI Taxonomy" id="341454"/>
    <lineage>
        <taxon>Eukaryota</taxon>
        <taxon>Fungi</taxon>
        <taxon>Dikarya</taxon>
        <taxon>Ascomycota</taxon>
        <taxon>Pezizomycotina</taxon>
        <taxon>Pezizomycetes</taxon>
        <taxon>Pezizales</taxon>
        <taxon>Ascodesmidaceae</taxon>
        <taxon>Ascodesmis</taxon>
    </lineage>
</organism>
<proteinExistence type="predicted"/>
<keyword evidence="1 3" id="KW-0853">WD repeat</keyword>
<feature type="compositionally biased region" description="Polar residues" evidence="4">
    <location>
        <begin position="527"/>
        <end position="540"/>
    </location>
</feature>
<evidence type="ECO:0000256" key="3">
    <source>
        <dbReference type="PROSITE-ProRule" id="PRU00221"/>
    </source>
</evidence>
<dbReference type="InterPro" id="IPR036322">
    <property type="entry name" value="WD40_repeat_dom_sf"/>
</dbReference>
<name>A0A4S2MWG2_9PEZI</name>
<dbReference type="Pfam" id="PF08728">
    <property type="entry name" value="CRT10"/>
    <property type="match status" value="2"/>
</dbReference>
<dbReference type="AlphaFoldDB" id="A0A4S2MWG2"/>
<dbReference type="InterPro" id="IPR015943">
    <property type="entry name" value="WD40/YVTN_repeat-like_dom_sf"/>
</dbReference>
<feature type="region of interest" description="Disordered" evidence="4">
    <location>
        <begin position="321"/>
        <end position="378"/>
    </location>
</feature>
<gene>
    <name evidence="5" type="ORF">EX30DRAFT_395837</name>
</gene>
<dbReference type="PROSITE" id="PS50294">
    <property type="entry name" value="WD_REPEATS_REGION"/>
    <property type="match status" value="1"/>
</dbReference>
<sequence length="570" mass="61751">MPRPPSLQDMLPQPYRPVPTSFLGLQKVDFPYFAPWRNNLVVASRHHNYLFIALCSDIYVYAPTYPYQRIPEKPLTILKSTPLYGYGGYIDQTHPHYINSLTIGELGSEEVLVSAHDNGDVCVWYTSDLSRVALQKNVRLSAWGVALHQKKRLLAVSANSHEITIFGLSADGARAGAVMETAKVLKGHGHNIPSISFLDDDDGRWLAGTSIDGSVILWDIWEEMMVEKCNMGFMAKGWSVSLLKPQCFKSVPTLREALGTPAHAPLPTPISLSSTQTVQTGYYSSLPAKRSTPLAYDTSTHPLVSATTGYFFVDYGSDDDDDDDDDLSGDLHADFDLNDHDNDNDSSHHYPSPSPFPSRSPTPPPATPHTPSPPPTSFLLTTTQTHLYLLPISPTLHLSPILITRSILLEPHPSVSHQELLFLDRLNMVAAIPELSLMVVASQKGRVALVRLVRAGEVYSARVESVLPREASTISGGVSSSSSASSSSFNLDGGGYERGHGREGGYPGHGNNTSPHTPDPNAGAGSPGNSASQSSGNATGPQPPEHPDINMEEWAVEVVVCVDGWDCVGV</sequence>
<dbReference type="SMART" id="SM00320">
    <property type="entry name" value="WD40"/>
    <property type="match status" value="2"/>
</dbReference>
<evidence type="ECO:0000313" key="6">
    <source>
        <dbReference type="Proteomes" id="UP000298138"/>
    </source>
</evidence>
<dbReference type="InterPro" id="IPR001680">
    <property type="entry name" value="WD40_rpt"/>
</dbReference>
<evidence type="ECO:0000256" key="2">
    <source>
        <dbReference type="ARBA" id="ARBA00022737"/>
    </source>
</evidence>
<feature type="region of interest" description="Disordered" evidence="4">
    <location>
        <begin position="470"/>
        <end position="548"/>
    </location>
</feature>
<dbReference type="PROSITE" id="PS00678">
    <property type="entry name" value="WD_REPEATS_1"/>
    <property type="match status" value="1"/>
</dbReference>
<evidence type="ECO:0000256" key="1">
    <source>
        <dbReference type="ARBA" id="ARBA00022574"/>
    </source>
</evidence>
<feature type="compositionally biased region" description="Basic and acidic residues" evidence="4">
    <location>
        <begin position="329"/>
        <end position="348"/>
    </location>
</feature>
<evidence type="ECO:0000313" key="5">
    <source>
        <dbReference type="EMBL" id="TGZ81002.1"/>
    </source>
</evidence>
<feature type="repeat" description="WD" evidence="3">
    <location>
        <begin position="185"/>
        <end position="220"/>
    </location>
</feature>
<dbReference type="SUPFAM" id="SSF50978">
    <property type="entry name" value="WD40 repeat-like"/>
    <property type="match status" value="1"/>
</dbReference>
<dbReference type="OrthoDB" id="5591786at2759"/>
<dbReference type="InterPro" id="IPR014839">
    <property type="entry name" value="Crt10"/>
</dbReference>
<dbReference type="InParanoid" id="A0A4S2MWG2"/>
<keyword evidence="2" id="KW-0677">Repeat</keyword>
<reference evidence="5 6" key="1">
    <citation type="submission" date="2019-04" db="EMBL/GenBank/DDBJ databases">
        <title>Comparative genomics and transcriptomics to analyze fruiting body development in filamentous ascomycetes.</title>
        <authorList>
            <consortium name="DOE Joint Genome Institute"/>
            <person name="Lutkenhaus R."/>
            <person name="Traeger S."/>
            <person name="Breuer J."/>
            <person name="Kuo A."/>
            <person name="Lipzen A."/>
            <person name="Pangilinan J."/>
            <person name="Dilworth D."/>
            <person name="Sandor L."/>
            <person name="Poggeler S."/>
            <person name="Barry K."/>
            <person name="Grigoriev I.V."/>
            <person name="Nowrousian M."/>
        </authorList>
    </citation>
    <scope>NUCLEOTIDE SEQUENCE [LARGE SCALE GENOMIC DNA]</scope>
    <source>
        <strain evidence="5 6">CBS 389.68</strain>
    </source>
</reference>
<dbReference type="InterPro" id="IPR019775">
    <property type="entry name" value="WD40_repeat_CS"/>
</dbReference>
<dbReference type="Proteomes" id="UP000298138">
    <property type="component" value="Unassembled WGS sequence"/>
</dbReference>
<protein>
    <submittedName>
        <fullName evidence="5">Uncharacterized protein</fullName>
    </submittedName>
</protein>
<dbReference type="Gene3D" id="2.130.10.10">
    <property type="entry name" value="YVTN repeat-like/Quinoprotein amine dehydrogenase"/>
    <property type="match status" value="1"/>
</dbReference>
<dbReference type="PROSITE" id="PS50082">
    <property type="entry name" value="WD_REPEATS_2"/>
    <property type="match status" value="1"/>
</dbReference>
<dbReference type="STRING" id="341454.A0A4S2MWG2"/>
<keyword evidence="6" id="KW-1185">Reference proteome</keyword>
<evidence type="ECO:0000256" key="4">
    <source>
        <dbReference type="SAM" id="MobiDB-lite"/>
    </source>
</evidence>
<feature type="compositionally biased region" description="Low complexity" evidence="4">
    <location>
        <begin position="471"/>
        <end position="488"/>
    </location>
</feature>
<feature type="compositionally biased region" description="Pro residues" evidence="4">
    <location>
        <begin position="352"/>
        <end position="376"/>
    </location>
</feature>